<name>A0A839QJU1_9MICC</name>
<protein>
    <submittedName>
        <fullName evidence="1">Uncharacterized protein</fullName>
    </submittedName>
</protein>
<gene>
    <name evidence="1" type="ORF">E9229_002660</name>
</gene>
<keyword evidence="2" id="KW-1185">Reference proteome</keyword>
<dbReference type="RefSeq" id="WP_221184455.1">
    <property type="nucleotide sequence ID" value="NZ_JACHVS010000001.1"/>
</dbReference>
<reference evidence="1 2" key="1">
    <citation type="submission" date="2020-08" db="EMBL/GenBank/DDBJ databases">
        <title>Sequencing the genomes of 1000 actinobacteria strains.</title>
        <authorList>
            <person name="Klenk H.-P."/>
        </authorList>
    </citation>
    <scope>NUCLEOTIDE SEQUENCE [LARGE SCALE GENOMIC DNA]</scope>
    <source>
        <strain evidence="1 2">DSM 22826</strain>
    </source>
</reference>
<dbReference type="EMBL" id="JACHVS010000001">
    <property type="protein sequence ID" value="MBB2996469.1"/>
    <property type="molecule type" value="Genomic_DNA"/>
</dbReference>
<sequence length="69" mass="7258">MPHLEMIRAAAEDLSSARVLLNERTHALQGIIRTALEHGASEAQVAQSSGLSPAEISLIAAEKPSLVSL</sequence>
<evidence type="ECO:0000313" key="1">
    <source>
        <dbReference type="EMBL" id="MBB2996469.1"/>
    </source>
</evidence>
<proteinExistence type="predicted"/>
<dbReference type="AlphaFoldDB" id="A0A839QJU1"/>
<evidence type="ECO:0000313" key="2">
    <source>
        <dbReference type="Proteomes" id="UP000523000"/>
    </source>
</evidence>
<accession>A0A839QJU1</accession>
<comment type="caution">
    <text evidence="1">The sequence shown here is derived from an EMBL/GenBank/DDBJ whole genome shotgun (WGS) entry which is preliminary data.</text>
</comment>
<organism evidence="1 2">
    <name type="scientific">Paeniglutamicibacter cryotolerans</name>
    <dbReference type="NCBI Taxonomy" id="670079"/>
    <lineage>
        <taxon>Bacteria</taxon>
        <taxon>Bacillati</taxon>
        <taxon>Actinomycetota</taxon>
        <taxon>Actinomycetes</taxon>
        <taxon>Micrococcales</taxon>
        <taxon>Micrococcaceae</taxon>
        <taxon>Paeniglutamicibacter</taxon>
    </lineage>
</organism>
<dbReference type="Proteomes" id="UP000523000">
    <property type="component" value="Unassembled WGS sequence"/>
</dbReference>